<protein>
    <submittedName>
        <fullName evidence="1">Uncharacterized protein</fullName>
    </submittedName>
</protein>
<sequence>MGRRISDCPELLVEPVALETAHARQILSRCVEDCVGNSVLFKGLLKKGRNEGEYFLLSVGLLGLWGKEGLTDNTVTWGPRGQFFDHLVNLSLVSLLGSLFSGLEQVKNFLTFFRKAGFLSLFRLQVISGGRPPGRKQAARASSLDRSVPGLLSEPPEVLNRGVAWCRWLGNSRKFLLTSLTEHSIDIQSLRRGASFVLLYPLRNRGAQLLSVRVVTTGSIIQRFFVNWRCRRSACGQQKVVHYPKTCFESEVTDVQSPGANGWLGYFNFFRFCVCCGDSREDKVDLARSGLIVGCLIELGGLWRATPRVERGEPVALEKRVESVRVQGISTCVKGCIAGGSGYVWRSWLNLGLKVTGYHKSSSHGNASNRTAQFTKQSLPFITQDNRINSEVVWKLVAIEELNPSMGSLNLRAKDSARLDFFVANGICFVAWVDQREDTVSLGLGARVYGTPALNNKFRGHRPVSFLKANDIVLGMQETLLELLPQQGGQRANIQREHPEPIGIFGAPSGTSPVALGL</sequence>
<name>A0A812MMY5_9DINO</name>
<organism evidence="1 2">
    <name type="scientific">Symbiodinium necroappetens</name>
    <dbReference type="NCBI Taxonomy" id="1628268"/>
    <lineage>
        <taxon>Eukaryota</taxon>
        <taxon>Sar</taxon>
        <taxon>Alveolata</taxon>
        <taxon>Dinophyceae</taxon>
        <taxon>Suessiales</taxon>
        <taxon>Symbiodiniaceae</taxon>
        <taxon>Symbiodinium</taxon>
    </lineage>
</organism>
<keyword evidence="2" id="KW-1185">Reference proteome</keyword>
<proteinExistence type="predicted"/>
<dbReference type="AlphaFoldDB" id="A0A812MMY5"/>
<evidence type="ECO:0000313" key="2">
    <source>
        <dbReference type="Proteomes" id="UP000601435"/>
    </source>
</evidence>
<dbReference type="EMBL" id="CAJNJA010011177">
    <property type="protein sequence ID" value="CAE7267553.1"/>
    <property type="molecule type" value="Genomic_DNA"/>
</dbReference>
<dbReference type="Proteomes" id="UP000601435">
    <property type="component" value="Unassembled WGS sequence"/>
</dbReference>
<gene>
    <name evidence="1" type="ORF">SNEC2469_LOCUS6334</name>
</gene>
<reference evidence="1" key="1">
    <citation type="submission" date="2021-02" db="EMBL/GenBank/DDBJ databases">
        <authorList>
            <person name="Dougan E. K."/>
            <person name="Rhodes N."/>
            <person name="Thang M."/>
            <person name="Chan C."/>
        </authorList>
    </citation>
    <scope>NUCLEOTIDE SEQUENCE</scope>
</reference>
<evidence type="ECO:0000313" key="1">
    <source>
        <dbReference type="EMBL" id="CAE7267553.1"/>
    </source>
</evidence>
<comment type="caution">
    <text evidence="1">The sequence shown here is derived from an EMBL/GenBank/DDBJ whole genome shotgun (WGS) entry which is preliminary data.</text>
</comment>
<accession>A0A812MMY5</accession>